<comment type="subcellular location">
    <subcellularLocation>
        <location evidence="1">Membrane</location>
        <topology evidence="1">Multi-pass membrane protein</topology>
    </subcellularLocation>
</comment>
<evidence type="ECO:0000259" key="9">
    <source>
        <dbReference type="Pfam" id="PF01769"/>
    </source>
</evidence>
<reference evidence="12" key="2">
    <citation type="submission" date="2015-05" db="EMBL/GenBank/DDBJ databases">
        <title>Complete genome sequence of Halanaeroarchaeum sulfurireducens type strain M27-SA2, a sulfate-reducer haloarchaeon from marine anoxic lake Medee.</title>
        <authorList>
            <person name="Messina E."/>
            <person name="Kublanov I.V."/>
            <person name="Toshchakov S."/>
            <person name="Arcadi E."/>
            <person name="La Spada G."/>
            <person name="La Cono V."/>
            <person name="Yakimov M.M."/>
        </authorList>
    </citation>
    <scope>NUCLEOTIDE SEQUENCE [LARGE SCALE GENOMIC DNA]</scope>
    <source>
        <strain evidence="12">M27-SA2</strain>
    </source>
</reference>
<reference evidence="10 13" key="1">
    <citation type="journal article" date="2015" name="ISME J.">
        <title>Elemental sulfur and acetate can support life of a novel strictly anaerobic haloarchaeon.</title>
        <authorList>
            <person name="Sorokin D.Y."/>
            <person name="Kublanov I.V."/>
            <person name="Gavrilov S.N."/>
            <person name="Rojo D."/>
            <person name="Roman P."/>
            <person name="Golyshin P.N."/>
            <person name="Slepak V.Z."/>
            <person name="Smedile F."/>
            <person name="Ferrer M."/>
            <person name="Messina E."/>
            <person name="La Cono V."/>
            <person name="Yakimov M.M."/>
        </authorList>
    </citation>
    <scope>NUCLEOTIDE SEQUENCE [LARGE SCALE GENOMIC DNA]</scope>
    <source>
        <strain evidence="10 13">HSR2</strain>
    </source>
</reference>
<feature type="transmembrane region" description="Helical" evidence="8">
    <location>
        <begin position="90"/>
        <end position="116"/>
    </location>
</feature>
<evidence type="ECO:0000256" key="3">
    <source>
        <dbReference type="ARBA" id="ARBA00022448"/>
    </source>
</evidence>
<feature type="transmembrane region" description="Helical" evidence="8">
    <location>
        <begin position="50"/>
        <end position="70"/>
    </location>
</feature>
<reference evidence="11 12" key="3">
    <citation type="journal article" date="2016" name="Stand. Genomic Sci.">
        <title>Complete genome sequence of 'Halanaeroarchaeum sulfurireducens' M27-SA2, a sulfur-reducing and acetate-oxidizing haloarchaeon from the deep-sea hypersaline anoxic lake Medee.</title>
        <authorList>
            <person name="Messina E."/>
            <person name="Sorokin D.Y."/>
            <person name="Kublanov I.V."/>
            <person name="Toshchakov S."/>
            <person name="Lopatina A."/>
            <person name="Arcadi E."/>
            <person name="Smedile F."/>
            <person name="La Spada G."/>
            <person name="La Cono V."/>
            <person name="Yakimov M.M."/>
        </authorList>
    </citation>
    <scope>NUCLEOTIDE SEQUENCE [LARGE SCALE GENOMIC DNA]</scope>
    <source>
        <strain evidence="11 12">M27-SA2</strain>
    </source>
</reference>
<dbReference type="GO" id="GO:0016020">
    <property type="term" value="C:membrane"/>
    <property type="evidence" value="ECO:0007669"/>
    <property type="project" value="UniProtKB-SubCell"/>
</dbReference>
<dbReference type="Pfam" id="PF01769">
    <property type="entry name" value="MgtE"/>
    <property type="match status" value="1"/>
</dbReference>
<keyword evidence="13" id="KW-1185">Reference proteome</keyword>
<dbReference type="OrthoDB" id="203810at2157"/>
<keyword evidence="6 8" id="KW-1133">Transmembrane helix</keyword>
<evidence type="ECO:0000256" key="4">
    <source>
        <dbReference type="ARBA" id="ARBA00022692"/>
    </source>
</evidence>
<evidence type="ECO:0000256" key="1">
    <source>
        <dbReference type="ARBA" id="ARBA00004141"/>
    </source>
</evidence>
<evidence type="ECO:0000256" key="6">
    <source>
        <dbReference type="ARBA" id="ARBA00022989"/>
    </source>
</evidence>
<keyword evidence="7 8" id="KW-0472">Membrane</keyword>
<keyword evidence="4 8" id="KW-0812">Transmembrane</keyword>
<feature type="transmembrane region" description="Helical" evidence="8">
    <location>
        <begin position="20"/>
        <end position="38"/>
    </location>
</feature>
<keyword evidence="5" id="KW-0460">Magnesium</keyword>
<protein>
    <submittedName>
        <fullName evidence="10">Divalent cation transporter subunit II, MgtE family protein</fullName>
    </submittedName>
</protein>
<dbReference type="GeneID" id="26011486"/>
<evidence type="ECO:0000313" key="12">
    <source>
        <dbReference type="Proteomes" id="UP000060390"/>
    </source>
</evidence>
<dbReference type="RefSeq" id="WP_050049233.1">
    <property type="nucleotide sequence ID" value="NZ_CP008874.1"/>
</dbReference>
<dbReference type="PATRIC" id="fig|1604004.4.peg.2216"/>
<keyword evidence="3" id="KW-0813">Transport</keyword>
<name>A0A0F7PCY1_9EURY</name>
<dbReference type="InterPro" id="IPR006667">
    <property type="entry name" value="SLC41_membr_dom"/>
</dbReference>
<dbReference type="Proteomes" id="UP000060390">
    <property type="component" value="Chromosome"/>
</dbReference>
<dbReference type="SUPFAM" id="SSF161093">
    <property type="entry name" value="MgtE membrane domain-like"/>
    <property type="match status" value="1"/>
</dbReference>
<dbReference type="EMBL" id="CP008874">
    <property type="protein sequence ID" value="AKH98582.1"/>
    <property type="molecule type" value="Genomic_DNA"/>
</dbReference>
<dbReference type="HOGENOM" id="CLU_111003_0_0_2"/>
<dbReference type="Proteomes" id="UP000069906">
    <property type="component" value="Chromosome"/>
</dbReference>
<evidence type="ECO:0000313" key="13">
    <source>
        <dbReference type="Proteomes" id="UP000069906"/>
    </source>
</evidence>
<gene>
    <name evidence="11" type="ORF">HLASA_2154</name>
    <name evidence="10" type="ORF">HLASF_2120</name>
</gene>
<evidence type="ECO:0000256" key="8">
    <source>
        <dbReference type="SAM" id="Phobius"/>
    </source>
</evidence>
<dbReference type="EMBL" id="CP011564">
    <property type="protein sequence ID" value="ALG83024.1"/>
    <property type="molecule type" value="Genomic_DNA"/>
</dbReference>
<dbReference type="Gene3D" id="1.10.357.20">
    <property type="entry name" value="SLC41 divalent cation transporters, integral membrane domain"/>
    <property type="match status" value="1"/>
</dbReference>
<evidence type="ECO:0000313" key="10">
    <source>
        <dbReference type="EMBL" id="AKH98582.1"/>
    </source>
</evidence>
<dbReference type="GO" id="GO:0008324">
    <property type="term" value="F:monoatomic cation transmembrane transporter activity"/>
    <property type="evidence" value="ECO:0007669"/>
    <property type="project" value="InterPro"/>
</dbReference>
<dbReference type="KEGG" id="hsf:HLASA_2154"/>
<dbReference type="AlphaFoldDB" id="A0A0F7PCY1"/>
<evidence type="ECO:0000256" key="7">
    <source>
        <dbReference type="ARBA" id="ARBA00023136"/>
    </source>
</evidence>
<feature type="transmembrane region" description="Helical" evidence="8">
    <location>
        <begin position="128"/>
        <end position="153"/>
    </location>
</feature>
<feature type="domain" description="SLC41A/MgtE integral membrane" evidence="9">
    <location>
        <begin position="54"/>
        <end position="184"/>
    </location>
</feature>
<evidence type="ECO:0000256" key="2">
    <source>
        <dbReference type="ARBA" id="ARBA00009749"/>
    </source>
</evidence>
<sequence length="190" mass="19303">MLGGPTTQRWTVRGILRATLPVLLVLTVVAVGSGLVLGGFEEALYEHPSLLVLVPVTIGTAGSLGSLLASRLSTAFHLGTLSFSLDDEHLLGHTIATILLALSAFPAVGVGAWAIVSALGTRDLALTTVLAIATGSGAALAVLTVAVTLATTYGAYVLGLDPDDVVIPVVTVTCDVLGVVVLFVMVSLFT</sequence>
<comment type="similarity">
    <text evidence="2">Belongs to the SLC41A transporter family.</text>
</comment>
<dbReference type="STRING" id="1604004.HLASA_2154"/>
<accession>A0A0F7PCY1</accession>
<feature type="transmembrane region" description="Helical" evidence="8">
    <location>
        <begin position="165"/>
        <end position="189"/>
    </location>
</feature>
<dbReference type="InterPro" id="IPR036739">
    <property type="entry name" value="SLC41_membr_dom_sf"/>
</dbReference>
<organism evidence="10 13">
    <name type="scientific">Halanaeroarchaeum sulfurireducens</name>
    <dbReference type="NCBI Taxonomy" id="1604004"/>
    <lineage>
        <taxon>Archaea</taxon>
        <taxon>Methanobacteriati</taxon>
        <taxon>Methanobacteriota</taxon>
        <taxon>Stenosarchaea group</taxon>
        <taxon>Halobacteria</taxon>
        <taxon>Halobacteriales</taxon>
        <taxon>Halobacteriaceae</taxon>
        <taxon>Halanaeroarchaeum</taxon>
    </lineage>
</organism>
<evidence type="ECO:0000313" key="11">
    <source>
        <dbReference type="EMBL" id="ALG83024.1"/>
    </source>
</evidence>
<dbReference type="KEGG" id="hsu:HLASF_2120"/>
<evidence type="ECO:0000256" key="5">
    <source>
        <dbReference type="ARBA" id="ARBA00022842"/>
    </source>
</evidence>
<proteinExistence type="inferred from homology"/>